<comment type="caution">
    <text evidence="1">The sequence shown here is derived from an EMBL/GenBank/DDBJ whole genome shotgun (WGS) entry which is preliminary data.</text>
</comment>
<accession>A0A3L8PSP1</accession>
<dbReference type="EMBL" id="QZEI01000073">
    <property type="protein sequence ID" value="RLV58421.1"/>
    <property type="molecule type" value="Genomic_DNA"/>
</dbReference>
<proteinExistence type="predicted"/>
<dbReference type="AlphaFoldDB" id="A0A3L8PSP1"/>
<name>A0A3L8PSP1_9GAMM</name>
<reference evidence="1 2" key="1">
    <citation type="submission" date="2018-09" db="EMBL/GenBank/DDBJ databases">
        <title>Phylogeny of the Shewanellaceae, and recommendation for two new genera, Pseudoshewanella and Parashewanella.</title>
        <authorList>
            <person name="Wang G."/>
        </authorList>
    </citation>
    <scope>NUCLEOTIDE SEQUENCE [LARGE SCALE GENOMIC DNA]</scope>
    <source>
        <strain evidence="1 2">C51</strain>
    </source>
</reference>
<organism evidence="1 2">
    <name type="scientific">Parashewanella curva</name>
    <dbReference type="NCBI Taxonomy" id="2338552"/>
    <lineage>
        <taxon>Bacteria</taxon>
        <taxon>Pseudomonadati</taxon>
        <taxon>Pseudomonadota</taxon>
        <taxon>Gammaproteobacteria</taxon>
        <taxon>Alteromonadales</taxon>
        <taxon>Shewanellaceae</taxon>
        <taxon>Parashewanella</taxon>
    </lineage>
</organism>
<protein>
    <submittedName>
        <fullName evidence="1">Uncharacterized protein</fullName>
    </submittedName>
</protein>
<gene>
    <name evidence="1" type="ORF">D5018_17400</name>
</gene>
<dbReference type="Proteomes" id="UP000281474">
    <property type="component" value="Unassembled WGS sequence"/>
</dbReference>
<evidence type="ECO:0000313" key="1">
    <source>
        <dbReference type="EMBL" id="RLV58421.1"/>
    </source>
</evidence>
<evidence type="ECO:0000313" key="2">
    <source>
        <dbReference type="Proteomes" id="UP000281474"/>
    </source>
</evidence>
<sequence>MILASCISSLITSCIHFPEADHQLALTPAQLSNFPHGFEAEISIIRDLCNDDDIKFGSIDYDSLRNMSLGLRFADISTLSEARELDLQIIPPAPIFHIWVALRGASFFNGSNNPKGLDYVSRITQQADFLLEYDTPLFLVYTEKGMTDEQKQEMESLFTTHSNIMVLSVEKHLSHLPMAYSYSGKSSYEKDHMGTYDIDGLRVSVLMDFPEVFEVLEQEAVKQDKLDFVERLKRFNGQSATYHDIDDQFIKRPPFFLAKGGIMCGSLFDDRELISFRQQVNKDRKYDVATPIATYQPRDETILTGFQLESFQQQRTQLLLDLFNTQFEVNRLTFMSYRNFYSMNHNAVMRIRTKLQAGDNPKLRSSQHDYLTFDSHAFSPCSRSELVTKFRKLEYIQQVNYTYFGHNNSWN</sequence>
<keyword evidence="2" id="KW-1185">Reference proteome</keyword>